<evidence type="ECO:0000313" key="4">
    <source>
        <dbReference type="Proteomes" id="UP000199223"/>
    </source>
</evidence>
<dbReference type="EMBL" id="FNZA01000014">
    <property type="protein sequence ID" value="SEJ67899.1"/>
    <property type="molecule type" value="Genomic_DNA"/>
</dbReference>
<evidence type="ECO:0008006" key="5">
    <source>
        <dbReference type="Google" id="ProtNLM"/>
    </source>
</evidence>
<keyword evidence="2" id="KW-1133">Transmembrane helix</keyword>
<dbReference type="STRING" id="856736.SAMN04488058_11426"/>
<dbReference type="Proteomes" id="UP000199223">
    <property type="component" value="Unassembled WGS sequence"/>
</dbReference>
<proteinExistence type="predicted"/>
<feature type="region of interest" description="Disordered" evidence="1">
    <location>
        <begin position="95"/>
        <end position="117"/>
    </location>
</feature>
<evidence type="ECO:0000256" key="2">
    <source>
        <dbReference type="SAM" id="Phobius"/>
    </source>
</evidence>
<keyword evidence="4" id="KW-1185">Reference proteome</keyword>
<keyword evidence="2" id="KW-0812">Transmembrane</keyword>
<protein>
    <recommendedName>
        <fullName evidence="5">Lipopolysaccharide assembly protein A domain-containing protein</fullName>
    </recommendedName>
</protein>
<sequence length="117" mass="12566">MRVMPFFQVLLLLTLLAYLLLIALENPGFVKLPLPFGQGEAALPVGLTVALSSVLGGAYVLLLLLPVLLRGSLRQREERRKREVTERHLAETLGARLAAAPALRSPPGPHAPAGEDA</sequence>
<name>A0A1H7AQQ3_9DEIO</name>
<organism evidence="3 4">
    <name type="scientific">Deinococcus reticulitermitis</name>
    <dbReference type="NCBI Taxonomy" id="856736"/>
    <lineage>
        <taxon>Bacteria</taxon>
        <taxon>Thermotogati</taxon>
        <taxon>Deinococcota</taxon>
        <taxon>Deinococci</taxon>
        <taxon>Deinococcales</taxon>
        <taxon>Deinococcaceae</taxon>
        <taxon>Deinococcus</taxon>
    </lineage>
</organism>
<keyword evidence="2" id="KW-0472">Membrane</keyword>
<evidence type="ECO:0000256" key="1">
    <source>
        <dbReference type="SAM" id="MobiDB-lite"/>
    </source>
</evidence>
<dbReference type="RefSeq" id="WP_092265114.1">
    <property type="nucleotide sequence ID" value="NZ_FNZA01000014.1"/>
</dbReference>
<feature type="transmembrane region" description="Helical" evidence="2">
    <location>
        <begin position="47"/>
        <end position="69"/>
    </location>
</feature>
<accession>A0A1H7AQQ3</accession>
<gene>
    <name evidence="3" type="ORF">SAMN04488058_11426</name>
</gene>
<dbReference type="AlphaFoldDB" id="A0A1H7AQQ3"/>
<reference evidence="4" key="1">
    <citation type="submission" date="2016-10" db="EMBL/GenBank/DDBJ databases">
        <authorList>
            <person name="Varghese N."/>
            <person name="Submissions S."/>
        </authorList>
    </citation>
    <scope>NUCLEOTIDE SEQUENCE [LARGE SCALE GENOMIC DNA]</scope>
    <source>
        <strain evidence="4">CGMCC 1.10218</strain>
    </source>
</reference>
<evidence type="ECO:0000313" key="3">
    <source>
        <dbReference type="EMBL" id="SEJ67899.1"/>
    </source>
</evidence>